<gene>
    <name evidence="4" type="ORF">A5892_12555</name>
</gene>
<dbReference type="InterPro" id="IPR036188">
    <property type="entry name" value="FAD/NAD-bd_sf"/>
</dbReference>
<name>A0A172YGL9_9GAMM</name>
<dbReference type="Gene3D" id="3.50.50.60">
    <property type="entry name" value="FAD/NAD(P)-binding domain"/>
    <property type="match status" value="1"/>
</dbReference>
<accession>A0A172YGL9</accession>
<dbReference type="PANTHER" id="PTHR13847">
    <property type="entry name" value="SARCOSINE DEHYDROGENASE-RELATED"/>
    <property type="match status" value="1"/>
</dbReference>
<evidence type="ECO:0000259" key="3">
    <source>
        <dbReference type="Pfam" id="PF01266"/>
    </source>
</evidence>
<reference evidence="4 5" key="1">
    <citation type="submission" date="2016-04" db="EMBL/GenBank/DDBJ databases">
        <title>Complete Genome Sequence of Halotalea alkalilenta IHB B 13600.</title>
        <authorList>
            <person name="Swarnkar M.K."/>
            <person name="Sharma A."/>
            <person name="Kaushal K."/>
            <person name="Soni R."/>
            <person name="Rana S."/>
            <person name="Singh A.K."/>
            <person name="Gulati A."/>
        </authorList>
    </citation>
    <scope>NUCLEOTIDE SEQUENCE [LARGE SCALE GENOMIC DNA]</scope>
    <source>
        <strain evidence="4 5">IHB B 13600</strain>
    </source>
</reference>
<dbReference type="Proteomes" id="UP000077875">
    <property type="component" value="Chromosome"/>
</dbReference>
<dbReference type="Gene3D" id="3.30.9.10">
    <property type="entry name" value="D-Amino Acid Oxidase, subunit A, domain 2"/>
    <property type="match status" value="1"/>
</dbReference>
<evidence type="ECO:0000256" key="2">
    <source>
        <dbReference type="ARBA" id="ARBA00023002"/>
    </source>
</evidence>
<organism evidence="4 5">
    <name type="scientific">Halotalea alkalilenta</name>
    <dbReference type="NCBI Taxonomy" id="376489"/>
    <lineage>
        <taxon>Bacteria</taxon>
        <taxon>Pseudomonadati</taxon>
        <taxon>Pseudomonadota</taxon>
        <taxon>Gammaproteobacteria</taxon>
        <taxon>Oceanospirillales</taxon>
        <taxon>Halomonadaceae</taxon>
        <taxon>Halotalea</taxon>
    </lineage>
</organism>
<proteinExistence type="inferred from homology"/>
<sequence length="442" mass="47601">MSPRVEALHSNDALPARADVVIVGGGIVGVCAALALRKRGLSVAVLEKGVIAGEQSSRNWGWCREQLRSLPEVPLAMKSMALWRNMSDAIGEDSGFRQTGMMVVTKDPSEVARWEGWLQSTKAYGMEGGLLSAAETRAALPATSERWISAIHSPVDGWAEPAIAAPAIARSAQRQGATIHQQCAVRGWETSAGRLSHVVTERGEIRTQAVLCAAGAWSTMLLRRHGIDFPQSGVYATAFRTTAAAQIHPGGVGSPKFSYRRRIDGGYTIGLRGRGRIELTPMGLRQARHFASLFIRRRGELTIRIGKSFLSGPGAWSSWQLDRPSPFEQHRIYDPSPDPRLIEAGLAAFHAAYPSMAHTRVAESWGGLIDATPDMVPVISPAGGVPGCYLASGFSGHGFAIGPGAGFLAAEMIAGEVPSVDPTPFRLERFFDGTQHRIHQWV</sequence>
<protein>
    <submittedName>
        <fullName evidence="4">D-amino-acid oxidase</fullName>
    </submittedName>
</protein>
<evidence type="ECO:0000313" key="5">
    <source>
        <dbReference type="Proteomes" id="UP000077875"/>
    </source>
</evidence>
<dbReference type="EMBL" id="CP015243">
    <property type="protein sequence ID" value="ANF58192.1"/>
    <property type="molecule type" value="Genomic_DNA"/>
</dbReference>
<dbReference type="RefSeq" id="WP_064123092.1">
    <property type="nucleotide sequence ID" value="NZ_CP015243.1"/>
</dbReference>
<dbReference type="PANTHER" id="PTHR13847:SF280">
    <property type="entry name" value="D-AMINO ACID DEHYDROGENASE"/>
    <property type="match status" value="1"/>
</dbReference>
<evidence type="ECO:0000313" key="4">
    <source>
        <dbReference type="EMBL" id="ANF58192.1"/>
    </source>
</evidence>
<dbReference type="KEGG" id="haa:A5892_12555"/>
<dbReference type="InterPro" id="IPR006076">
    <property type="entry name" value="FAD-dep_OxRdtase"/>
</dbReference>
<dbReference type="GO" id="GO:0005737">
    <property type="term" value="C:cytoplasm"/>
    <property type="evidence" value="ECO:0007669"/>
    <property type="project" value="TreeGrafter"/>
</dbReference>
<dbReference type="GO" id="GO:0005886">
    <property type="term" value="C:plasma membrane"/>
    <property type="evidence" value="ECO:0007669"/>
    <property type="project" value="TreeGrafter"/>
</dbReference>
<dbReference type="GO" id="GO:0008718">
    <property type="term" value="F:D-amino-acid dehydrogenase activity"/>
    <property type="evidence" value="ECO:0007669"/>
    <property type="project" value="TreeGrafter"/>
</dbReference>
<dbReference type="STRING" id="376489.A5892_12555"/>
<comment type="similarity">
    <text evidence="1">Belongs to the DadA oxidoreductase family.</text>
</comment>
<dbReference type="AlphaFoldDB" id="A0A172YGL9"/>
<dbReference type="SUPFAM" id="SSF51905">
    <property type="entry name" value="FAD/NAD(P)-binding domain"/>
    <property type="match status" value="1"/>
</dbReference>
<keyword evidence="5" id="KW-1185">Reference proteome</keyword>
<dbReference type="GO" id="GO:0055130">
    <property type="term" value="P:D-alanine catabolic process"/>
    <property type="evidence" value="ECO:0007669"/>
    <property type="project" value="TreeGrafter"/>
</dbReference>
<evidence type="ECO:0000256" key="1">
    <source>
        <dbReference type="ARBA" id="ARBA00009410"/>
    </source>
</evidence>
<feature type="domain" description="FAD dependent oxidoreductase" evidence="3">
    <location>
        <begin position="19"/>
        <end position="412"/>
    </location>
</feature>
<dbReference type="Pfam" id="PF01266">
    <property type="entry name" value="DAO"/>
    <property type="match status" value="1"/>
</dbReference>
<keyword evidence="2" id="KW-0560">Oxidoreductase</keyword>